<evidence type="ECO:0000313" key="1">
    <source>
        <dbReference type="EMBL" id="RXJ74489.1"/>
    </source>
</evidence>
<dbReference type="EMBL" id="PEIB01000002">
    <property type="protein sequence ID" value="RXJ74489.1"/>
    <property type="molecule type" value="Genomic_DNA"/>
</dbReference>
<reference evidence="1 2" key="1">
    <citation type="submission" date="2017-10" db="EMBL/GenBank/DDBJ databases">
        <title>Nyctiphanis sp. nov., isolated from the stomach of the euphausiid Nyctiphanes simplex (Hansen, 1911) in the Gulf of California.</title>
        <authorList>
            <person name="Gomez-Gil B."/>
            <person name="Aguilar-Mendez M."/>
            <person name="Lopez-Cortes A."/>
            <person name="Gomez-Gutierrez J."/>
            <person name="Roque A."/>
            <person name="Lang E."/>
            <person name="Gonzalez-Castillo A."/>
        </authorList>
    </citation>
    <scope>NUCLEOTIDE SEQUENCE [LARGE SCALE GENOMIC DNA]</scope>
    <source>
        <strain evidence="1 2">CAIM 600</strain>
    </source>
</reference>
<organism evidence="1 2">
    <name type="scientific">Veronia nyctiphanis</name>
    <dbReference type="NCBI Taxonomy" id="1278244"/>
    <lineage>
        <taxon>Bacteria</taxon>
        <taxon>Pseudomonadati</taxon>
        <taxon>Pseudomonadota</taxon>
        <taxon>Gammaproteobacteria</taxon>
        <taxon>Vibrionales</taxon>
        <taxon>Vibrionaceae</taxon>
        <taxon>Veronia</taxon>
    </lineage>
</organism>
<dbReference type="Proteomes" id="UP000290287">
    <property type="component" value="Unassembled WGS sequence"/>
</dbReference>
<comment type="caution">
    <text evidence="1">The sequence shown here is derived from an EMBL/GenBank/DDBJ whole genome shotgun (WGS) entry which is preliminary data.</text>
</comment>
<proteinExistence type="predicted"/>
<gene>
    <name evidence="1" type="ORF">CS022_02580</name>
</gene>
<sequence>MANTSIDSHFNKKQAWMASHVKDAEYPTQESLLGYQQYADKETTPVPTGISNKTLTNNLSFHLVDCHPLMVRYAVTQSQSYSEENRPNILEFFAQLSQSDKTQADDIEITLYIATEDGKPVASGMLFCSIESNEWHCGIYDVTGASTDYTDSMFAHIYQQIRADSIILTSQQ</sequence>
<dbReference type="AlphaFoldDB" id="A0A4Q0YZ47"/>
<name>A0A4Q0YZ47_9GAMM</name>
<accession>A0A4Q0YZ47</accession>
<protein>
    <submittedName>
        <fullName evidence="1">Uncharacterized protein</fullName>
    </submittedName>
</protein>
<keyword evidence="2" id="KW-1185">Reference proteome</keyword>
<evidence type="ECO:0000313" key="2">
    <source>
        <dbReference type="Proteomes" id="UP000290287"/>
    </source>
</evidence>
<dbReference type="OrthoDB" id="5821600at2"/>
<dbReference type="RefSeq" id="WP_129120959.1">
    <property type="nucleotide sequence ID" value="NZ_PEIB01000002.1"/>
</dbReference>